<evidence type="ECO:0000313" key="14">
    <source>
        <dbReference type="EMBL" id="KAF2886730.1"/>
    </source>
</evidence>
<dbReference type="Gene3D" id="1.10.287.820">
    <property type="entry name" value="Acid-sensing ion channel domain"/>
    <property type="match status" value="1"/>
</dbReference>
<feature type="transmembrane region" description="Helical" evidence="13">
    <location>
        <begin position="211"/>
        <end position="235"/>
    </location>
</feature>
<reference evidence="14" key="1">
    <citation type="submission" date="2019-08" db="EMBL/GenBank/DDBJ databases">
        <title>The genome of the North American firefly Photinus pyralis.</title>
        <authorList>
            <consortium name="Photinus pyralis genome working group"/>
            <person name="Fallon T.R."/>
            <person name="Sander Lower S.E."/>
            <person name="Weng J.-K."/>
        </authorList>
    </citation>
    <scope>NUCLEOTIDE SEQUENCE</scope>
    <source>
        <strain evidence="14">TRF0915ILg1</strain>
        <tissue evidence="14">Whole body</tissue>
    </source>
</reference>
<sequence>ILLHNPVEMPRVSQNYFRAPLNQEVVVAIEPDMMTTSEGLKDYSPNSRHCYFANERQLKYFKIYTQRNCEVECLTNYTLKQCGCVSYHMPHDEATEICGTGSTTCIYQSEVAMLAREIEADIERFESEDYSDDTDRCNCLPSCTSVSYNAESSQADFNWQRVFMAYKANFSEFPGVQMTRVTIFFKEQQFITSERNELYGPVDFLANCGGLLGLFIGFSFLSVMEIFYFLTLRLICNVRMYGRHFWSASPELLTDESDEKNK</sequence>
<keyword evidence="8 12" id="KW-0406">Ion transport</keyword>
<dbReference type="Pfam" id="PF00858">
    <property type="entry name" value="ASC"/>
    <property type="match status" value="1"/>
</dbReference>
<dbReference type="AlphaFoldDB" id="A0A8K0CG95"/>
<keyword evidence="6 13" id="KW-1133">Transmembrane helix</keyword>
<keyword evidence="11 12" id="KW-0407">Ion channel</keyword>
<evidence type="ECO:0000256" key="7">
    <source>
        <dbReference type="ARBA" id="ARBA00023053"/>
    </source>
</evidence>
<feature type="non-terminal residue" evidence="14">
    <location>
        <position position="262"/>
    </location>
</feature>
<dbReference type="Proteomes" id="UP000801492">
    <property type="component" value="Unassembled WGS sequence"/>
</dbReference>
<keyword evidence="5 12" id="KW-0812">Transmembrane</keyword>
<name>A0A8K0CG95_IGNLU</name>
<dbReference type="OrthoDB" id="6021021at2759"/>
<evidence type="ECO:0000256" key="5">
    <source>
        <dbReference type="ARBA" id="ARBA00022692"/>
    </source>
</evidence>
<accession>A0A8K0CG95</accession>
<proteinExistence type="inferred from homology"/>
<dbReference type="InterPro" id="IPR001873">
    <property type="entry name" value="ENaC"/>
</dbReference>
<evidence type="ECO:0000256" key="9">
    <source>
        <dbReference type="ARBA" id="ARBA00023136"/>
    </source>
</evidence>
<keyword evidence="15" id="KW-1185">Reference proteome</keyword>
<comment type="caution">
    <text evidence="14">The sequence shown here is derived from an EMBL/GenBank/DDBJ whole genome shotgun (WGS) entry which is preliminary data.</text>
</comment>
<dbReference type="PANTHER" id="PTHR11690">
    <property type="entry name" value="AMILORIDE-SENSITIVE SODIUM CHANNEL-RELATED"/>
    <property type="match status" value="1"/>
</dbReference>
<evidence type="ECO:0000313" key="15">
    <source>
        <dbReference type="Proteomes" id="UP000801492"/>
    </source>
</evidence>
<evidence type="ECO:0000256" key="8">
    <source>
        <dbReference type="ARBA" id="ARBA00023065"/>
    </source>
</evidence>
<evidence type="ECO:0000256" key="10">
    <source>
        <dbReference type="ARBA" id="ARBA00023201"/>
    </source>
</evidence>
<evidence type="ECO:0000256" key="13">
    <source>
        <dbReference type="SAM" id="Phobius"/>
    </source>
</evidence>
<dbReference type="Gene3D" id="1.10.287.770">
    <property type="entry name" value="YojJ-like"/>
    <property type="match status" value="1"/>
</dbReference>
<evidence type="ECO:0000256" key="6">
    <source>
        <dbReference type="ARBA" id="ARBA00022989"/>
    </source>
</evidence>
<evidence type="ECO:0000256" key="4">
    <source>
        <dbReference type="ARBA" id="ARBA00022461"/>
    </source>
</evidence>
<evidence type="ECO:0000256" key="1">
    <source>
        <dbReference type="ARBA" id="ARBA00004141"/>
    </source>
</evidence>
<keyword evidence="4 12" id="KW-0894">Sodium channel</keyword>
<dbReference type="GO" id="GO:0005886">
    <property type="term" value="C:plasma membrane"/>
    <property type="evidence" value="ECO:0007669"/>
    <property type="project" value="TreeGrafter"/>
</dbReference>
<keyword evidence="9 13" id="KW-0472">Membrane</keyword>
<keyword evidence="7" id="KW-0915">Sodium</keyword>
<evidence type="ECO:0000256" key="3">
    <source>
        <dbReference type="ARBA" id="ARBA00022448"/>
    </source>
</evidence>
<gene>
    <name evidence="14" type="ORF">ILUMI_19443</name>
</gene>
<evidence type="ECO:0000256" key="12">
    <source>
        <dbReference type="RuleBase" id="RU000679"/>
    </source>
</evidence>
<comment type="similarity">
    <text evidence="2 12">Belongs to the amiloride-sensitive sodium channel (TC 1.A.6) family.</text>
</comment>
<evidence type="ECO:0000256" key="2">
    <source>
        <dbReference type="ARBA" id="ARBA00007193"/>
    </source>
</evidence>
<dbReference type="EMBL" id="VTPC01086650">
    <property type="protein sequence ID" value="KAF2886730.1"/>
    <property type="molecule type" value="Genomic_DNA"/>
</dbReference>
<dbReference type="PRINTS" id="PR01078">
    <property type="entry name" value="AMINACHANNEL"/>
</dbReference>
<protein>
    <submittedName>
        <fullName evidence="14">Uncharacterized protein</fullName>
    </submittedName>
</protein>
<comment type="subcellular location">
    <subcellularLocation>
        <location evidence="1">Membrane</location>
        <topology evidence="1">Multi-pass membrane protein</topology>
    </subcellularLocation>
</comment>
<evidence type="ECO:0000256" key="11">
    <source>
        <dbReference type="ARBA" id="ARBA00023303"/>
    </source>
</evidence>
<keyword evidence="3 12" id="KW-0813">Transport</keyword>
<organism evidence="14 15">
    <name type="scientific">Ignelater luminosus</name>
    <name type="common">Cucubano</name>
    <name type="synonym">Pyrophorus luminosus</name>
    <dbReference type="NCBI Taxonomy" id="2038154"/>
    <lineage>
        <taxon>Eukaryota</taxon>
        <taxon>Metazoa</taxon>
        <taxon>Ecdysozoa</taxon>
        <taxon>Arthropoda</taxon>
        <taxon>Hexapoda</taxon>
        <taxon>Insecta</taxon>
        <taxon>Pterygota</taxon>
        <taxon>Neoptera</taxon>
        <taxon>Endopterygota</taxon>
        <taxon>Coleoptera</taxon>
        <taxon>Polyphaga</taxon>
        <taxon>Elateriformia</taxon>
        <taxon>Elateroidea</taxon>
        <taxon>Elateridae</taxon>
        <taxon>Agrypninae</taxon>
        <taxon>Pyrophorini</taxon>
        <taxon>Ignelater</taxon>
    </lineage>
</organism>
<dbReference type="GO" id="GO:0015280">
    <property type="term" value="F:ligand-gated sodium channel activity"/>
    <property type="evidence" value="ECO:0007669"/>
    <property type="project" value="TreeGrafter"/>
</dbReference>
<dbReference type="PANTHER" id="PTHR11690:SF288">
    <property type="entry name" value="AMILORIDE-SENSITIVE NA+ CHANNEL-RELATED"/>
    <property type="match status" value="1"/>
</dbReference>
<keyword evidence="10 12" id="KW-0739">Sodium transport</keyword>